<dbReference type="HOGENOM" id="CLU_062584_2_0_6"/>
<dbReference type="eggNOG" id="COG0715">
    <property type="taxonomic scope" value="Bacteria"/>
</dbReference>
<dbReference type="STRING" id="1255043.TVNIR_0595"/>
<dbReference type="PANTHER" id="PTHR30024">
    <property type="entry name" value="ALIPHATIC SULFONATES-BINDING PROTEIN-RELATED"/>
    <property type="match status" value="1"/>
</dbReference>
<evidence type="ECO:0000313" key="1">
    <source>
        <dbReference type="EMBL" id="AGA32296.1"/>
    </source>
</evidence>
<name>L0DVA7_THIND</name>
<accession>L0DVA7</accession>
<dbReference type="InterPro" id="IPR027024">
    <property type="entry name" value="UCP027386_ABC_sbc_TM0202"/>
</dbReference>
<evidence type="ECO:0000313" key="2">
    <source>
        <dbReference type="Proteomes" id="UP000010809"/>
    </source>
</evidence>
<keyword evidence="2" id="KW-1185">Reference proteome</keyword>
<dbReference type="PIRSF" id="PIRSF027386">
    <property type="entry name" value="UCP027386_ABC_sbc_TM0202"/>
    <property type="match status" value="1"/>
</dbReference>
<organism evidence="1 2">
    <name type="scientific">Thioalkalivibrio nitratireducens (strain DSM 14787 / UNIQEM 213 / ALEN2)</name>
    <dbReference type="NCBI Taxonomy" id="1255043"/>
    <lineage>
        <taxon>Bacteria</taxon>
        <taxon>Pseudomonadati</taxon>
        <taxon>Pseudomonadota</taxon>
        <taxon>Gammaproteobacteria</taxon>
        <taxon>Chromatiales</taxon>
        <taxon>Ectothiorhodospiraceae</taxon>
        <taxon>Thioalkalivibrio</taxon>
    </lineage>
</organism>
<dbReference type="SUPFAM" id="SSF53850">
    <property type="entry name" value="Periplasmic binding protein-like II"/>
    <property type="match status" value="1"/>
</dbReference>
<gene>
    <name evidence="1" type="ordered locus">TVNIR_0595</name>
</gene>
<dbReference type="PATRIC" id="fig|1255043.3.peg.601"/>
<sequence length="336" mass="37005">MRHLVTLLTILFLAFGFAVVPAQAERLPRLVLAGPPAAVSFPLIHMVRSGALADVADEVEFVGWRDPDQLRVMVLGDRAQVLAMPTNVAANLYNRGSRLQMLNVSTWGVLWLVSRDAELRTLADLRGREIAIPFRADMPDIVFSVLAENQGLDPKRDFRLRYVASPMDAMQLLVMRRVDHALLAEPAVSMALRRTQSFPVRLIAPDLHRSIDLQQEWGQVFDRADRIPQAGIAVMGAALENPALAERIRSAYEQSLTWCRDHPIACGEEVAATMDLLTAEAVADAVAASRMDAVPAAQAREEVEFFFQLLLDHTPALVGGRLPDDGFYGMPGPGQP</sequence>
<dbReference type="AlphaFoldDB" id="L0DVA7"/>
<dbReference type="OrthoDB" id="9814375at2"/>
<dbReference type="KEGG" id="tni:TVNIR_0595"/>
<dbReference type="Gene3D" id="3.40.190.10">
    <property type="entry name" value="Periplasmic binding protein-like II"/>
    <property type="match status" value="2"/>
</dbReference>
<dbReference type="RefSeq" id="WP_015257449.1">
    <property type="nucleotide sequence ID" value="NC_019902.2"/>
</dbReference>
<reference evidence="1" key="1">
    <citation type="submission" date="2015-12" db="EMBL/GenBank/DDBJ databases">
        <authorList>
            <person name="Tikhonova T.V."/>
            <person name="Pavlov A.R."/>
            <person name="Beletsky A.V."/>
            <person name="Mardanov A.V."/>
            <person name="Sorokin D.Y."/>
            <person name="Ravin N.V."/>
            <person name="Popov V.O."/>
        </authorList>
    </citation>
    <scope>NUCLEOTIDE SEQUENCE</scope>
    <source>
        <strain evidence="1">DSM 14787</strain>
    </source>
</reference>
<dbReference type="PANTHER" id="PTHR30024:SF46">
    <property type="entry name" value="ABC TRANSPORTER, SUBSTRATE-BINDING LIPOPROTEIN"/>
    <property type="match status" value="1"/>
</dbReference>
<protein>
    <submittedName>
        <fullName evidence="1">NnrS family protein</fullName>
    </submittedName>
</protein>
<dbReference type="Proteomes" id="UP000010809">
    <property type="component" value="Chromosome"/>
</dbReference>
<proteinExistence type="predicted"/>
<dbReference type="EMBL" id="CP003989">
    <property type="protein sequence ID" value="AGA32296.1"/>
    <property type="molecule type" value="Genomic_DNA"/>
</dbReference>